<protein>
    <recommendedName>
        <fullName evidence="4">Outer membrane protein beta-barrel domain-containing protein</fullName>
    </recommendedName>
</protein>
<sequence>MKTQTKITALMLIMGLAVAVSSFASPLDGLQKQVDKFADSMAESLPMNSTIGLNWSDAYIGQLISAPPHLGVGVFAGVTTFDMDIIDELAAAMGATVDLDLNKFPMPAFGGDLRIGGFFLPFDVGIKFGMLSDLDLGDININYMLVGGDIRYALLKGNAVLPKISIGVGVNYLKGGVGATLNKGHRFEIGPDYIEVTDPSANFEWETTTLDFKAQISKSFAIITPYLGLGVTHGWSKAGYEIESDILYNGYPMTDTQAKQINNALSAQGVPTIDFDGSKGFSSIQSVNGWGFRAFGGFSINIVVIKIDLSGMYNFLDGNYGGTLGIRFQL</sequence>
<keyword evidence="3" id="KW-1185">Reference proteome</keyword>
<accession>A0A7T7XKS4</accession>
<dbReference type="EMBL" id="CP067089">
    <property type="protein sequence ID" value="QQO08235.1"/>
    <property type="molecule type" value="Genomic_DNA"/>
</dbReference>
<evidence type="ECO:0000313" key="3">
    <source>
        <dbReference type="Proteomes" id="UP000595917"/>
    </source>
</evidence>
<evidence type="ECO:0008006" key="4">
    <source>
        <dbReference type="Google" id="ProtNLM"/>
    </source>
</evidence>
<gene>
    <name evidence="2" type="ORF">JFL75_15025</name>
</gene>
<name>A0A7T7XKS4_9SPIR</name>
<reference evidence="2" key="1">
    <citation type="submission" date="2021-01" db="EMBL/GenBank/DDBJ databases">
        <title>Description of Breznakiella homolactica.</title>
        <authorList>
            <person name="Song Y."/>
            <person name="Brune A."/>
        </authorList>
    </citation>
    <scope>NUCLEOTIDE SEQUENCE</scope>
    <source>
        <strain evidence="2">RmG30</strain>
    </source>
</reference>
<organism evidence="2 3">
    <name type="scientific">Breznakiella homolactica</name>
    <dbReference type="NCBI Taxonomy" id="2798577"/>
    <lineage>
        <taxon>Bacteria</taxon>
        <taxon>Pseudomonadati</taxon>
        <taxon>Spirochaetota</taxon>
        <taxon>Spirochaetia</taxon>
        <taxon>Spirochaetales</taxon>
        <taxon>Breznakiellaceae</taxon>
        <taxon>Breznakiella</taxon>
    </lineage>
</organism>
<keyword evidence="1" id="KW-0732">Signal</keyword>
<dbReference type="AlphaFoldDB" id="A0A7T7XKS4"/>
<feature type="chain" id="PRO_5031053159" description="Outer membrane protein beta-barrel domain-containing protein" evidence="1">
    <location>
        <begin position="25"/>
        <end position="330"/>
    </location>
</feature>
<dbReference type="RefSeq" id="WP_215625541.1">
    <property type="nucleotide sequence ID" value="NZ_CP067089.2"/>
</dbReference>
<proteinExistence type="predicted"/>
<dbReference type="KEGG" id="bhc:JFL75_15025"/>
<feature type="signal peptide" evidence="1">
    <location>
        <begin position="1"/>
        <end position="24"/>
    </location>
</feature>
<evidence type="ECO:0000313" key="2">
    <source>
        <dbReference type="EMBL" id="QQO08235.1"/>
    </source>
</evidence>
<dbReference type="Proteomes" id="UP000595917">
    <property type="component" value="Chromosome"/>
</dbReference>
<evidence type="ECO:0000256" key="1">
    <source>
        <dbReference type="SAM" id="SignalP"/>
    </source>
</evidence>